<dbReference type="PANTHER" id="PTHR13887">
    <property type="entry name" value="GLUTATHIONE S-TRANSFERASE KAPPA"/>
    <property type="match status" value="1"/>
</dbReference>
<evidence type="ECO:0000313" key="2">
    <source>
        <dbReference type="EMBL" id="HER41142.1"/>
    </source>
</evidence>
<reference evidence="2" key="1">
    <citation type="journal article" date="2020" name="mSystems">
        <title>Genome- and Community-Level Interaction Insights into Carbon Utilization and Element Cycling Functions of Hydrothermarchaeota in Hydrothermal Sediment.</title>
        <authorList>
            <person name="Zhou Z."/>
            <person name="Liu Y."/>
            <person name="Xu W."/>
            <person name="Pan J."/>
            <person name="Luo Z.H."/>
            <person name="Li M."/>
        </authorList>
    </citation>
    <scope>NUCLEOTIDE SEQUENCE [LARGE SCALE GENOMIC DNA]</scope>
    <source>
        <strain evidence="2">SpSt-1235</strain>
    </source>
</reference>
<dbReference type="GO" id="GO:0016491">
    <property type="term" value="F:oxidoreductase activity"/>
    <property type="evidence" value="ECO:0007669"/>
    <property type="project" value="InterPro"/>
</dbReference>
<dbReference type="Proteomes" id="UP000885753">
    <property type="component" value="Unassembled WGS sequence"/>
</dbReference>
<feature type="domain" description="DSBA-like thioredoxin" evidence="1">
    <location>
        <begin position="1"/>
        <end position="189"/>
    </location>
</feature>
<dbReference type="AlphaFoldDB" id="A0A7C2MFC5"/>
<organism evidence="2">
    <name type="scientific">Salinimicrobium catena</name>
    <dbReference type="NCBI Taxonomy" id="390640"/>
    <lineage>
        <taxon>Bacteria</taxon>
        <taxon>Pseudomonadati</taxon>
        <taxon>Bacteroidota</taxon>
        <taxon>Flavobacteriia</taxon>
        <taxon>Flavobacteriales</taxon>
        <taxon>Flavobacteriaceae</taxon>
        <taxon>Salinimicrobium</taxon>
    </lineage>
</organism>
<dbReference type="EMBL" id="DSEE01000578">
    <property type="protein sequence ID" value="HER41142.1"/>
    <property type="molecule type" value="Genomic_DNA"/>
</dbReference>
<accession>A0A7C2MFC5</accession>
<proteinExistence type="predicted"/>
<evidence type="ECO:0000259" key="1">
    <source>
        <dbReference type="Pfam" id="PF01323"/>
    </source>
</evidence>
<dbReference type="InterPro" id="IPR001853">
    <property type="entry name" value="DSBA-like_thioredoxin_dom"/>
</dbReference>
<dbReference type="Pfam" id="PF01323">
    <property type="entry name" value="DSBA"/>
    <property type="match status" value="1"/>
</dbReference>
<dbReference type="InterPro" id="IPR036249">
    <property type="entry name" value="Thioredoxin-like_sf"/>
</dbReference>
<name>A0A7C2MFC5_9FLAO</name>
<dbReference type="Gene3D" id="3.40.30.10">
    <property type="entry name" value="Glutaredoxin"/>
    <property type="match status" value="1"/>
</dbReference>
<protein>
    <submittedName>
        <fullName evidence="2">DsbA family oxidoreductase</fullName>
    </submittedName>
</protein>
<feature type="non-terminal residue" evidence="2">
    <location>
        <position position="1"/>
    </location>
</feature>
<sequence length="200" mass="22484">YIGKHKFEAALEDFPNKEQVTVNWHSFQLDPNLQTQPHLSTLDYFVQVKNVSEEQAREMFANVEKMAKDTGLEIDSNSSVLANSYRAHLLIQLAIEKGVANELEEALFKAHFSEAKNIDDEQTLVEIAVAAGLDKQEAANALTSEELGYAVKQDEMQAQQIGVRGVPFFVFNNKYAVSGAQAKETFLEVMEKAWQEKTVE</sequence>
<dbReference type="CDD" id="cd03024">
    <property type="entry name" value="DsbA_FrnE"/>
    <property type="match status" value="1"/>
</dbReference>
<dbReference type="SUPFAM" id="SSF52833">
    <property type="entry name" value="Thioredoxin-like"/>
    <property type="match status" value="1"/>
</dbReference>
<comment type="caution">
    <text evidence="2">The sequence shown here is derived from an EMBL/GenBank/DDBJ whole genome shotgun (WGS) entry which is preliminary data.</text>
</comment>
<dbReference type="PANTHER" id="PTHR13887:SF41">
    <property type="entry name" value="THIOREDOXIN SUPERFAMILY PROTEIN"/>
    <property type="match status" value="1"/>
</dbReference>
<gene>
    <name evidence="2" type="ORF">ENO10_07975</name>
</gene>